<dbReference type="PROSITE" id="PS50088">
    <property type="entry name" value="ANK_REPEAT"/>
    <property type="match status" value="6"/>
</dbReference>
<feature type="compositionally biased region" description="Low complexity" evidence="4">
    <location>
        <begin position="475"/>
        <end position="492"/>
    </location>
</feature>
<keyword evidence="1" id="KW-0677">Repeat</keyword>
<feature type="repeat" description="ANK" evidence="3">
    <location>
        <begin position="81"/>
        <end position="102"/>
    </location>
</feature>
<dbReference type="SMART" id="SM00248">
    <property type="entry name" value="ANK"/>
    <property type="match status" value="6"/>
</dbReference>
<evidence type="ECO:0000259" key="5">
    <source>
        <dbReference type="PROSITE" id="PS01179"/>
    </source>
</evidence>
<dbReference type="STRING" id="7260.B4NGQ6"/>
<dbReference type="eggNOG" id="KOG0507">
    <property type="taxonomic scope" value="Eukaryota"/>
</dbReference>
<dbReference type="EMBL" id="CH964272">
    <property type="protein sequence ID" value="EDW84403.1"/>
    <property type="molecule type" value="Genomic_DNA"/>
</dbReference>
<dbReference type="PRINTS" id="PR01415">
    <property type="entry name" value="ANKYRIN"/>
</dbReference>
<dbReference type="SMART" id="SM00454">
    <property type="entry name" value="SAM"/>
    <property type="match status" value="1"/>
</dbReference>
<feature type="compositionally biased region" description="Polar residues" evidence="4">
    <location>
        <begin position="504"/>
        <end position="517"/>
    </location>
</feature>
<dbReference type="Gene3D" id="2.30.29.30">
    <property type="entry name" value="Pleckstrin-homology domain (PH domain)/Phosphotyrosine-binding domain (PTB)"/>
    <property type="match status" value="1"/>
</dbReference>
<dbReference type="Gene3D" id="1.10.150.50">
    <property type="entry name" value="Transcription Factor, Ets-1"/>
    <property type="match status" value="1"/>
</dbReference>
<feature type="compositionally biased region" description="Low complexity" evidence="4">
    <location>
        <begin position="868"/>
        <end position="898"/>
    </location>
</feature>
<evidence type="ECO:0000256" key="2">
    <source>
        <dbReference type="ARBA" id="ARBA00023043"/>
    </source>
</evidence>
<protein>
    <recommendedName>
        <fullName evidence="9">Ankyrin repeat and sterile alpha motif domain-containing protein 1B</fullName>
    </recommendedName>
</protein>
<feature type="region of interest" description="Disordered" evidence="4">
    <location>
        <begin position="1111"/>
        <end position="1184"/>
    </location>
</feature>
<dbReference type="InterPro" id="IPR002110">
    <property type="entry name" value="Ankyrin_rpt"/>
</dbReference>
<dbReference type="InterPro" id="IPR001660">
    <property type="entry name" value="SAM"/>
</dbReference>
<feature type="repeat" description="ANK" evidence="3">
    <location>
        <begin position="117"/>
        <end position="149"/>
    </location>
</feature>
<feature type="repeat" description="ANK" evidence="3">
    <location>
        <begin position="48"/>
        <end position="80"/>
    </location>
</feature>
<feature type="repeat" description="ANK" evidence="3">
    <location>
        <begin position="210"/>
        <end position="242"/>
    </location>
</feature>
<keyword evidence="2 3" id="KW-0040">ANK repeat</keyword>
<reference evidence="7 8" key="1">
    <citation type="journal article" date="2007" name="Nature">
        <title>Evolution of genes and genomes on the Drosophila phylogeny.</title>
        <authorList>
            <consortium name="Drosophila 12 Genomes Consortium"/>
            <person name="Clark A.G."/>
            <person name="Eisen M.B."/>
            <person name="Smith D.R."/>
            <person name="Bergman C.M."/>
            <person name="Oliver B."/>
            <person name="Markow T.A."/>
            <person name="Kaufman T.C."/>
            <person name="Kellis M."/>
            <person name="Gelbart W."/>
            <person name="Iyer V.N."/>
            <person name="Pollard D.A."/>
            <person name="Sackton T.B."/>
            <person name="Larracuente A.M."/>
            <person name="Singh N.D."/>
            <person name="Abad J.P."/>
            <person name="Abt D.N."/>
            <person name="Adryan B."/>
            <person name="Aguade M."/>
            <person name="Akashi H."/>
            <person name="Anderson W.W."/>
            <person name="Aquadro C.F."/>
            <person name="Ardell D.H."/>
            <person name="Arguello R."/>
            <person name="Artieri C.G."/>
            <person name="Barbash D.A."/>
            <person name="Barker D."/>
            <person name="Barsanti P."/>
            <person name="Batterham P."/>
            <person name="Batzoglou S."/>
            <person name="Begun D."/>
            <person name="Bhutkar A."/>
            <person name="Blanco E."/>
            <person name="Bosak S.A."/>
            <person name="Bradley R.K."/>
            <person name="Brand A.D."/>
            <person name="Brent M.R."/>
            <person name="Brooks A.N."/>
            <person name="Brown R.H."/>
            <person name="Butlin R.K."/>
            <person name="Caggese C."/>
            <person name="Calvi B.R."/>
            <person name="Bernardo de Carvalho A."/>
            <person name="Caspi A."/>
            <person name="Castrezana S."/>
            <person name="Celniker S.E."/>
            <person name="Chang J.L."/>
            <person name="Chapple C."/>
            <person name="Chatterji S."/>
            <person name="Chinwalla A."/>
            <person name="Civetta A."/>
            <person name="Clifton S.W."/>
            <person name="Comeron J.M."/>
            <person name="Costello J.C."/>
            <person name="Coyne J.A."/>
            <person name="Daub J."/>
            <person name="David R.G."/>
            <person name="Delcher A.L."/>
            <person name="Delehaunty K."/>
            <person name="Do C.B."/>
            <person name="Ebling H."/>
            <person name="Edwards K."/>
            <person name="Eickbush T."/>
            <person name="Evans J.D."/>
            <person name="Filipski A."/>
            <person name="Findeiss S."/>
            <person name="Freyhult E."/>
            <person name="Fulton L."/>
            <person name="Fulton R."/>
            <person name="Garcia A.C."/>
            <person name="Gardiner A."/>
            <person name="Garfield D.A."/>
            <person name="Garvin B.E."/>
            <person name="Gibson G."/>
            <person name="Gilbert D."/>
            <person name="Gnerre S."/>
            <person name="Godfrey J."/>
            <person name="Good R."/>
            <person name="Gotea V."/>
            <person name="Gravely B."/>
            <person name="Greenberg A.J."/>
            <person name="Griffiths-Jones S."/>
            <person name="Gross S."/>
            <person name="Guigo R."/>
            <person name="Gustafson E.A."/>
            <person name="Haerty W."/>
            <person name="Hahn M.W."/>
            <person name="Halligan D.L."/>
            <person name="Halpern A.L."/>
            <person name="Halter G.M."/>
            <person name="Han M.V."/>
            <person name="Heger A."/>
            <person name="Hillier L."/>
            <person name="Hinrichs A.S."/>
            <person name="Holmes I."/>
            <person name="Hoskins R.A."/>
            <person name="Hubisz M.J."/>
            <person name="Hultmark D."/>
            <person name="Huntley M.A."/>
            <person name="Jaffe D.B."/>
            <person name="Jagadeeshan S."/>
            <person name="Jeck W.R."/>
            <person name="Johnson J."/>
            <person name="Jones C.D."/>
            <person name="Jordan W.C."/>
            <person name="Karpen G.H."/>
            <person name="Kataoka E."/>
            <person name="Keightley P.D."/>
            <person name="Kheradpour P."/>
            <person name="Kirkness E.F."/>
            <person name="Koerich L.B."/>
            <person name="Kristiansen K."/>
            <person name="Kudrna D."/>
            <person name="Kulathinal R.J."/>
            <person name="Kumar S."/>
            <person name="Kwok R."/>
            <person name="Lander E."/>
            <person name="Langley C.H."/>
            <person name="Lapoint R."/>
            <person name="Lazzaro B.P."/>
            <person name="Lee S.J."/>
            <person name="Levesque L."/>
            <person name="Li R."/>
            <person name="Lin C.F."/>
            <person name="Lin M.F."/>
            <person name="Lindblad-Toh K."/>
            <person name="Llopart A."/>
            <person name="Long M."/>
            <person name="Low L."/>
            <person name="Lozovsky E."/>
            <person name="Lu J."/>
            <person name="Luo M."/>
            <person name="Machado C.A."/>
            <person name="Makalowski W."/>
            <person name="Marzo M."/>
            <person name="Matsuda M."/>
            <person name="Matzkin L."/>
            <person name="McAllister B."/>
            <person name="McBride C.S."/>
            <person name="McKernan B."/>
            <person name="McKernan K."/>
            <person name="Mendez-Lago M."/>
            <person name="Minx P."/>
            <person name="Mollenhauer M.U."/>
            <person name="Montooth K."/>
            <person name="Mount S.M."/>
            <person name="Mu X."/>
            <person name="Myers E."/>
            <person name="Negre B."/>
            <person name="Newfeld S."/>
            <person name="Nielsen R."/>
            <person name="Noor M.A."/>
            <person name="O'Grady P."/>
            <person name="Pachter L."/>
            <person name="Papaceit M."/>
            <person name="Parisi M.J."/>
            <person name="Parisi M."/>
            <person name="Parts L."/>
            <person name="Pedersen J.S."/>
            <person name="Pesole G."/>
            <person name="Phillippy A.M."/>
            <person name="Ponting C.P."/>
            <person name="Pop M."/>
            <person name="Porcelli D."/>
            <person name="Powell J.R."/>
            <person name="Prohaska S."/>
            <person name="Pruitt K."/>
            <person name="Puig M."/>
            <person name="Quesneville H."/>
            <person name="Ram K.R."/>
            <person name="Rand D."/>
            <person name="Rasmussen M.D."/>
            <person name="Reed L.K."/>
            <person name="Reenan R."/>
            <person name="Reily A."/>
            <person name="Remington K.A."/>
            <person name="Rieger T.T."/>
            <person name="Ritchie M.G."/>
            <person name="Robin C."/>
            <person name="Rogers Y.H."/>
            <person name="Rohde C."/>
            <person name="Rozas J."/>
            <person name="Rubenfield M.J."/>
            <person name="Ruiz A."/>
            <person name="Russo S."/>
            <person name="Salzberg S.L."/>
            <person name="Sanchez-Gracia A."/>
            <person name="Saranga D.J."/>
            <person name="Sato H."/>
            <person name="Schaeffer S.W."/>
            <person name="Schatz M.C."/>
            <person name="Schlenke T."/>
            <person name="Schwartz R."/>
            <person name="Segarra C."/>
            <person name="Singh R.S."/>
            <person name="Sirot L."/>
            <person name="Sirota M."/>
            <person name="Sisneros N.B."/>
            <person name="Smith C.D."/>
            <person name="Smith T.F."/>
            <person name="Spieth J."/>
            <person name="Stage D.E."/>
            <person name="Stark A."/>
            <person name="Stephan W."/>
            <person name="Strausberg R.L."/>
            <person name="Strempel S."/>
            <person name="Sturgill D."/>
            <person name="Sutton G."/>
            <person name="Sutton G.G."/>
            <person name="Tao W."/>
            <person name="Teichmann S."/>
            <person name="Tobari Y.N."/>
            <person name="Tomimura Y."/>
            <person name="Tsolas J.M."/>
            <person name="Valente V.L."/>
            <person name="Venter E."/>
            <person name="Venter J.C."/>
            <person name="Vicario S."/>
            <person name="Vieira F.G."/>
            <person name="Vilella A.J."/>
            <person name="Villasante A."/>
            <person name="Walenz B."/>
            <person name="Wang J."/>
            <person name="Wasserman M."/>
            <person name="Watts T."/>
            <person name="Wilson D."/>
            <person name="Wilson R.K."/>
            <person name="Wing R.A."/>
            <person name="Wolfner M.F."/>
            <person name="Wong A."/>
            <person name="Wong G.K."/>
            <person name="Wu C.I."/>
            <person name="Wu G."/>
            <person name="Yamamoto D."/>
            <person name="Yang H.P."/>
            <person name="Yang S.P."/>
            <person name="Yorke J.A."/>
            <person name="Yoshida K."/>
            <person name="Zdobnov E."/>
            <person name="Zhang P."/>
            <person name="Zhang Y."/>
            <person name="Zimin A.V."/>
            <person name="Baldwin J."/>
            <person name="Abdouelleil A."/>
            <person name="Abdulkadir J."/>
            <person name="Abebe A."/>
            <person name="Abera B."/>
            <person name="Abreu J."/>
            <person name="Acer S.C."/>
            <person name="Aftuck L."/>
            <person name="Alexander A."/>
            <person name="An P."/>
            <person name="Anderson E."/>
            <person name="Anderson S."/>
            <person name="Arachi H."/>
            <person name="Azer M."/>
            <person name="Bachantsang P."/>
            <person name="Barry A."/>
            <person name="Bayul T."/>
            <person name="Berlin A."/>
            <person name="Bessette D."/>
            <person name="Bloom T."/>
            <person name="Blye J."/>
            <person name="Boguslavskiy L."/>
            <person name="Bonnet C."/>
            <person name="Boukhgalter B."/>
            <person name="Bourzgui I."/>
            <person name="Brown A."/>
            <person name="Cahill P."/>
            <person name="Channer S."/>
            <person name="Cheshatsang Y."/>
            <person name="Chuda L."/>
            <person name="Citroen M."/>
            <person name="Collymore A."/>
            <person name="Cooke P."/>
            <person name="Costello M."/>
            <person name="D'Aco K."/>
            <person name="Daza R."/>
            <person name="De Haan G."/>
            <person name="DeGray S."/>
            <person name="DeMaso C."/>
            <person name="Dhargay N."/>
            <person name="Dooley K."/>
            <person name="Dooley E."/>
            <person name="Doricent M."/>
            <person name="Dorje P."/>
            <person name="Dorjee K."/>
            <person name="Dupes A."/>
            <person name="Elong R."/>
            <person name="Falk J."/>
            <person name="Farina A."/>
            <person name="Faro S."/>
            <person name="Ferguson D."/>
            <person name="Fisher S."/>
            <person name="Foley C.D."/>
            <person name="Franke A."/>
            <person name="Friedrich D."/>
            <person name="Gadbois L."/>
            <person name="Gearin G."/>
            <person name="Gearin C.R."/>
            <person name="Giannoukos G."/>
            <person name="Goode T."/>
            <person name="Graham J."/>
            <person name="Grandbois E."/>
            <person name="Grewal S."/>
            <person name="Gyaltsen K."/>
            <person name="Hafez N."/>
            <person name="Hagos B."/>
            <person name="Hall J."/>
            <person name="Henson C."/>
            <person name="Hollinger A."/>
            <person name="Honan T."/>
            <person name="Huard M.D."/>
            <person name="Hughes L."/>
            <person name="Hurhula B."/>
            <person name="Husby M.E."/>
            <person name="Kamat A."/>
            <person name="Kanga B."/>
            <person name="Kashin S."/>
            <person name="Khazanovich D."/>
            <person name="Kisner P."/>
            <person name="Lance K."/>
            <person name="Lara M."/>
            <person name="Lee W."/>
            <person name="Lennon N."/>
            <person name="Letendre F."/>
            <person name="LeVine R."/>
            <person name="Lipovsky A."/>
            <person name="Liu X."/>
            <person name="Liu J."/>
            <person name="Liu S."/>
            <person name="Lokyitsang T."/>
            <person name="Lokyitsang Y."/>
            <person name="Lubonja R."/>
            <person name="Lui A."/>
            <person name="MacDonald P."/>
            <person name="Magnisalis V."/>
            <person name="Maru K."/>
            <person name="Matthews C."/>
            <person name="McCusker W."/>
            <person name="McDonough S."/>
            <person name="Mehta T."/>
            <person name="Meldrim J."/>
            <person name="Meneus L."/>
            <person name="Mihai O."/>
            <person name="Mihalev A."/>
            <person name="Mihova T."/>
            <person name="Mittelman R."/>
            <person name="Mlenga V."/>
            <person name="Montmayeur A."/>
            <person name="Mulrain L."/>
            <person name="Navidi A."/>
            <person name="Naylor J."/>
            <person name="Negash T."/>
            <person name="Nguyen T."/>
            <person name="Nguyen N."/>
            <person name="Nicol R."/>
            <person name="Norbu C."/>
            <person name="Norbu N."/>
            <person name="Novod N."/>
            <person name="O'Neill B."/>
            <person name="Osman S."/>
            <person name="Markiewicz E."/>
            <person name="Oyono O.L."/>
            <person name="Patti C."/>
            <person name="Phunkhang P."/>
            <person name="Pierre F."/>
            <person name="Priest M."/>
            <person name="Raghuraman S."/>
            <person name="Rege F."/>
            <person name="Reyes R."/>
            <person name="Rise C."/>
            <person name="Rogov P."/>
            <person name="Ross K."/>
            <person name="Ryan E."/>
            <person name="Settipalli S."/>
            <person name="Shea T."/>
            <person name="Sherpa N."/>
            <person name="Shi L."/>
            <person name="Shih D."/>
            <person name="Sparrow T."/>
            <person name="Spaulding J."/>
            <person name="Stalker J."/>
            <person name="Stange-Thomann N."/>
            <person name="Stavropoulos S."/>
            <person name="Stone C."/>
            <person name="Strader C."/>
            <person name="Tesfaye S."/>
            <person name="Thomson T."/>
            <person name="Thoulutsang Y."/>
            <person name="Thoulutsang D."/>
            <person name="Topham K."/>
            <person name="Topping I."/>
            <person name="Tsamla T."/>
            <person name="Vassiliev H."/>
            <person name="Vo A."/>
            <person name="Wangchuk T."/>
            <person name="Wangdi T."/>
            <person name="Weiand M."/>
            <person name="Wilkinson J."/>
            <person name="Wilson A."/>
            <person name="Yadav S."/>
            <person name="Young G."/>
            <person name="Yu Q."/>
            <person name="Zembek L."/>
            <person name="Zhong D."/>
            <person name="Zimmer A."/>
            <person name="Zwirko Z."/>
            <person name="Jaffe D.B."/>
            <person name="Alvarez P."/>
            <person name="Brockman W."/>
            <person name="Butler J."/>
            <person name="Chin C."/>
            <person name="Gnerre S."/>
            <person name="Grabherr M."/>
            <person name="Kleber M."/>
            <person name="Mauceli E."/>
            <person name="MacCallum I."/>
        </authorList>
    </citation>
    <scope>NUCLEOTIDE SEQUENCE [LARGE SCALE GENOMIC DNA]</scope>
    <source>
        <strain evidence="8">Tucson 14030-0811.24</strain>
    </source>
</reference>
<feature type="compositionally biased region" description="Pro residues" evidence="4">
    <location>
        <begin position="672"/>
        <end position="681"/>
    </location>
</feature>
<feature type="repeat" description="ANK" evidence="3">
    <location>
        <begin position="150"/>
        <end position="172"/>
    </location>
</feature>
<dbReference type="FunCoup" id="B4NGQ6">
    <property type="interactions" value="208"/>
</dbReference>
<evidence type="ECO:0000313" key="8">
    <source>
        <dbReference type="Proteomes" id="UP000007798"/>
    </source>
</evidence>
<feature type="compositionally biased region" description="Low complexity" evidence="4">
    <location>
        <begin position="1118"/>
        <end position="1141"/>
    </location>
</feature>
<organism evidence="7 8">
    <name type="scientific">Drosophila willistoni</name>
    <name type="common">Fruit fly</name>
    <dbReference type="NCBI Taxonomy" id="7260"/>
    <lineage>
        <taxon>Eukaryota</taxon>
        <taxon>Metazoa</taxon>
        <taxon>Ecdysozoa</taxon>
        <taxon>Arthropoda</taxon>
        <taxon>Hexapoda</taxon>
        <taxon>Insecta</taxon>
        <taxon>Pterygota</taxon>
        <taxon>Neoptera</taxon>
        <taxon>Endopterygota</taxon>
        <taxon>Diptera</taxon>
        <taxon>Brachycera</taxon>
        <taxon>Muscomorpha</taxon>
        <taxon>Ephydroidea</taxon>
        <taxon>Drosophilidae</taxon>
        <taxon>Drosophila</taxon>
        <taxon>Sophophora</taxon>
    </lineage>
</organism>
<dbReference type="PANTHER" id="PTHR24174">
    <property type="entry name" value="ANKYRIN REPEAT AND STERILE ALPHA MOTIF DOMAIN-CONTAINING PROTEIN 1"/>
    <property type="match status" value="1"/>
</dbReference>
<evidence type="ECO:0008006" key="9">
    <source>
        <dbReference type="Google" id="ProtNLM"/>
    </source>
</evidence>
<keyword evidence="8" id="KW-1185">Reference proteome</keyword>
<accession>B4NGQ6</accession>
<feature type="domain" description="PID" evidence="5">
    <location>
        <begin position="1224"/>
        <end position="1356"/>
    </location>
</feature>
<name>B4NGQ6_DROWI</name>
<dbReference type="Gene3D" id="1.25.40.20">
    <property type="entry name" value="Ankyrin repeat-containing domain"/>
    <property type="match status" value="3"/>
</dbReference>
<dbReference type="InterPro" id="IPR036770">
    <property type="entry name" value="Ankyrin_rpt-contain_sf"/>
</dbReference>
<evidence type="ECO:0000256" key="1">
    <source>
        <dbReference type="ARBA" id="ARBA00022737"/>
    </source>
</evidence>
<feature type="domain" description="SAM" evidence="6">
    <location>
        <begin position="1040"/>
        <end position="1105"/>
    </location>
</feature>
<feature type="region of interest" description="Disordered" evidence="4">
    <location>
        <begin position="403"/>
        <end position="687"/>
    </location>
</feature>
<dbReference type="Pfam" id="PF00536">
    <property type="entry name" value="SAM_1"/>
    <property type="match status" value="1"/>
</dbReference>
<dbReference type="InterPro" id="IPR006020">
    <property type="entry name" value="PTB/PI_dom"/>
</dbReference>
<dbReference type="PROSITE" id="PS01179">
    <property type="entry name" value="PID"/>
    <property type="match status" value="1"/>
</dbReference>
<dbReference type="OrthoDB" id="10039052at2759"/>
<dbReference type="CDD" id="cd01274">
    <property type="entry name" value="PTB_Anks"/>
    <property type="match status" value="1"/>
</dbReference>
<feature type="compositionally biased region" description="Low complexity" evidence="4">
    <location>
        <begin position="832"/>
        <end position="844"/>
    </location>
</feature>
<dbReference type="SMR" id="B4NGQ6"/>
<feature type="compositionally biased region" description="Polar residues" evidence="4">
    <location>
        <begin position="542"/>
        <end position="596"/>
    </location>
</feature>
<dbReference type="Pfam" id="PF12796">
    <property type="entry name" value="Ank_2"/>
    <property type="match status" value="3"/>
</dbReference>
<dbReference type="InterPro" id="IPR013761">
    <property type="entry name" value="SAM/pointed_sf"/>
</dbReference>
<dbReference type="PROSITE" id="PS50297">
    <property type="entry name" value="ANK_REP_REGION"/>
    <property type="match status" value="6"/>
</dbReference>
<feature type="repeat" description="ANK" evidence="3">
    <location>
        <begin position="242"/>
        <end position="274"/>
    </location>
</feature>
<gene>
    <name evidence="7" type="primary">Dwil\GK13161</name>
    <name evidence="7" type="ORF">Dwil_GK13161</name>
</gene>
<dbReference type="InterPro" id="IPR011993">
    <property type="entry name" value="PH-like_dom_sf"/>
</dbReference>
<sequence>MGKDQEFLEAARNGNISHIEKVLTQKAKRAGPLASLRRGTGVNVQDSGGYSALHHACLNGHEDIVRLLLAHEASPNLPDSRGSSPLHLAAWAGETEIVRLLLTHPYRPANANLQTIEQETPLHCAAQHGHTGALALLLAHDANPGMRNSRGETPLDLAAQYGRLQAVQMLIRSQPKLIAHLSPAAVESRSGTGTPSSSSPLSASPVRNIFPHTCLHLASRNGHQSVVEVLLSAGVSVNLLTPSGTALHEAALCGKENVVRTLLRAGIDLSATDNEGRTALDILREFPPHVTKHIVAVINNFRNQMDTDDGDEVIYRQHMPGPASGRSQSSKYNQSQQQQQQHHSNHYHFNSNNHLLNHSHSMQQSAYSKQRLSAGNGGHFNGGKSLDSALQPTDDRIYQDLNAHSPLHGQSDPMGGGVSPSSSLSSFEPASVSPRSRCSTGAPGGQPLHMSTFAPAGPPKKPPRRNLAVSPTHAGSGQQFSYSSPSSQSQSHGHGGQAMLRRPPSSTDSPYSHQSHGSVGGMSFDETQLRERQRSDRLYASARQSTRSATVGGMSLSSSNDMLDRQCSSSDLNSETSVPNSSGESPAPTSNATNSMKRPIPAPRNSTTTKLSKELLKSCENAALKSYNPNRKLKRNRNSGSSSVVEKSNGDGDENCDAKQQIPSSPTHYKQPPTPDHPPPSSSQAERTIHETIRPLSQEYKRHSALLQLQAAQQLMIETGSSPSKLLPTLSTPGYDYDDTVTVVPRCPAPSSGSLSSSISLCSDHSLSHSTDYVEEFVSDVPFAGLLKGASVQPKNDREIAELVKQPQPGRARPPIPIKPMIPERKFSKLSPTTPTQQLQQQQQPPQPPVEITAEANGNPQLQEATPRKSSTSKSSSPAKSAGRSPAKSPAKSPAGSAHSGGRNSNLNLLSPFNAEEARKKISEIIENFGSGILNTNITPTHDIELDFEDMEVPPERKELAIRLRQAGLLHLERMLFENGYDNYKFMNNVFEEPDIPLLHIPERDAPKLQRFVQTLPPAEFQPQVQAPHSRTQQENKHQSGVATLQQWLNSISLPEYLEFFNKHLYNSIESVSDVWDVELQTVLEINKLGHRRRILQSLAFMRQMRDCESKSLKTPLGENNETNQMTTNGNGNTTNGNGNNRDGDKTSAKTSGNVVHHRNSITGYRKNRPAPQPPTAPSPLQKPVNPTQPLHIRAPSDLLLGLPANLRTTEWRHSAQTLLNEHIKYEVQYLGSTVVKELRGTESTKKSIQKLKTSEESQKTGAPLSLAICHRGVEFIDVISKKIICEHEIQNINCACQDSEDLRHFAYITKEQDLHYCHVFKVESTDLASEIILTLGQAFEVAYQLALRDGIATTPALILDNGMLQGEFCGGK</sequence>
<dbReference type="Pfam" id="PF00640">
    <property type="entry name" value="PID"/>
    <property type="match status" value="1"/>
</dbReference>
<dbReference type="OMA" id="VIYRQHA"/>
<feature type="compositionally biased region" description="Low complexity" evidence="4">
    <location>
        <begin position="327"/>
        <end position="361"/>
    </location>
</feature>
<proteinExistence type="predicted"/>
<feature type="compositionally biased region" description="Polar residues" evidence="4">
    <location>
        <begin position="362"/>
        <end position="373"/>
    </location>
</feature>
<dbReference type="InterPro" id="IPR033635">
    <property type="entry name" value="ANKS1/Caskin"/>
</dbReference>
<evidence type="ECO:0000256" key="4">
    <source>
        <dbReference type="SAM" id="MobiDB-lite"/>
    </source>
</evidence>
<dbReference type="SUPFAM" id="SSF50729">
    <property type="entry name" value="PH domain-like"/>
    <property type="match status" value="1"/>
</dbReference>
<dbReference type="KEGG" id="dwi:6650199"/>
<dbReference type="InParanoid" id="B4NGQ6"/>
<dbReference type="SUPFAM" id="SSF48403">
    <property type="entry name" value="Ankyrin repeat"/>
    <property type="match status" value="1"/>
</dbReference>
<dbReference type="PANTHER" id="PTHR24174:SF1">
    <property type="entry name" value="IP14385P"/>
    <property type="match status" value="1"/>
</dbReference>
<evidence type="ECO:0000259" key="6">
    <source>
        <dbReference type="PROSITE" id="PS50105"/>
    </source>
</evidence>
<dbReference type="SMART" id="SM00462">
    <property type="entry name" value="PTB"/>
    <property type="match status" value="1"/>
</dbReference>
<feature type="region of interest" description="Disordered" evidence="4">
    <location>
        <begin position="826"/>
        <end position="909"/>
    </location>
</feature>
<feature type="region of interest" description="Disordered" evidence="4">
    <location>
        <begin position="314"/>
        <end position="390"/>
    </location>
</feature>
<dbReference type="HOGENOM" id="CLU_005655_0_0_1"/>
<dbReference type="PROSITE" id="PS50105">
    <property type="entry name" value="SAM_DOMAIN"/>
    <property type="match status" value="1"/>
</dbReference>
<dbReference type="SUPFAM" id="SSF47769">
    <property type="entry name" value="SAM/Pointed domain"/>
    <property type="match status" value="1"/>
</dbReference>
<dbReference type="Proteomes" id="UP000007798">
    <property type="component" value="Unassembled WGS sequence"/>
</dbReference>
<dbReference type="GO" id="GO:0005829">
    <property type="term" value="C:cytosol"/>
    <property type="evidence" value="ECO:0007669"/>
    <property type="project" value="TreeGrafter"/>
</dbReference>
<feature type="compositionally biased region" description="Low complexity" evidence="4">
    <location>
        <begin position="419"/>
        <end position="434"/>
    </location>
</feature>
<feature type="compositionally biased region" description="Basic and acidic residues" evidence="4">
    <location>
        <begin position="527"/>
        <end position="537"/>
    </location>
</feature>
<evidence type="ECO:0000256" key="3">
    <source>
        <dbReference type="PROSITE-ProRule" id="PRU00023"/>
    </source>
</evidence>
<evidence type="ECO:0000313" key="7">
    <source>
        <dbReference type="EMBL" id="EDW84403.1"/>
    </source>
</evidence>
<dbReference type="PhylomeDB" id="B4NGQ6"/>